<dbReference type="CDD" id="cd03784">
    <property type="entry name" value="GT1_Gtf-like"/>
    <property type="match status" value="1"/>
</dbReference>
<dbReference type="STRING" id="882083.SacmaDRAFT_4585"/>
<protein>
    <submittedName>
        <fullName evidence="6">Glycosyl transferase, UDP-glucuronosyltransferase</fullName>
    </submittedName>
</protein>
<dbReference type="OrthoDB" id="5488434at2"/>
<comment type="similarity">
    <text evidence="1">Belongs to the glycosyltransferase 28 family.</text>
</comment>
<evidence type="ECO:0000313" key="7">
    <source>
        <dbReference type="Proteomes" id="UP000004926"/>
    </source>
</evidence>
<accession>H5XBY1</accession>
<name>H5XBY1_9PSEU</name>
<evidence type="ECO:0000259" key="4">
    <source>
        <dbReference type="Pfam" id="PF06722"/>
    </source>
</evidence>
<dbReference type="Pfam" id="PF21036">
    <property type="entry name" value="EryCIII-like_N"/>
    <property type="match status" value="1"/>
</dbReference>
<dbReference type="Gene3D" id="3.40.50.2000">
    <property type="entry name" value="Glycogen Phosphorylase B"/>
    <property type="match status" value="2"/>
</dbReference>
<dbReference type="eggNOG" id="COG1819">
    <property type="taxonomic scope" value="Bacteria"/>
</dbReference>
<dbReference type="HOGENOM" id="CLU_000537_7_4_11"/>
<evidence type="ECO:0000256" key="3">
    <source>
        <dbReference type="ARBA" id="ARBA00022679"/>
    </source>
</evidence>
<dbReference type="PANTHER" id="PTHR48050">
    <property type="entry name" value="STEROL 3-BETA-GLUCOSYLTRANSFERASE"/>
    <property type="match status" value="1"/>
</dbReference>
<dbReference type="Proteomes" id="UP000004926">
    <property type="component" value="Chromosome"/>
</dbReference>
<dbReference type="GO" id="GO:0008194">
    <property type="term" value="F:UDP-glycosyltransferase activity"/>
    <property type="evidence" value="ECO:0007669"/>
    <property type="project" value="InterPro"/>
</dbReference>
<dbReference type="GO" id="GO:0016758">
    <property type="term" value="F:hexosyltransferase activity"/>
    <property type="evidence" value="ECO:0007669"/>
    <property type="project" value="UniProtKB-ARBA"/>
</dbReference>
<dbReference type="InterPro" id="IPR050426">
    <property type="entry name" value="Glycosyltransferase_28"/>
</dbReference>
<keyword evidence="3 6" id="KW-0808">Transferase</keyword>
<evidence type="ECO:0000259" key="5">
    <source>
        <dbReference type="Pfam" id="PF21036"/>
    </source>
</evidence>
<keyword evidence="7" id="KW-1185">Reference proteome</keyword>
<sequence length="427" mass="46039">MRVLFVISPAKTHLYSVTPLAWAMRTAGHEVRVASQVEPTLLSLDDIAATGLHGVSIGPPASLPTIVDDAISKWDMSNAPPYVPGQQSVQEDYAKDDPLAELTMLVEHAYPTFGPDSVIDDFVRLTRSWKPDLVVWDGTVLPYVGPIGALACGAAHARIMFGTDAFVQLRDAARRQRPDLDPVRDGMGPVLDRYGLDYTDDLPVGQWTINSMPPWTWRPAGMSYLDMRPIAFNGPHPVPEWVYEPAPRRRVCISLGTSAQLTGSGASAADLLEAVADLDVDVIATLDRNQLAGVAAVPDNVHAVDFVPLTALLGSCAAIVHHGGSGTVTSALENAVPQLIVPSDLGGQKWWAPVAHANGIEARGAGHYVCDTPQLTGAILRDHLVKVLQDPSYAENAAELRTELFSVPSPNDVVPEIVRLTEEYRPR</sequence>
<dbReference type="SUPFAM" id="SSF53756">
    <property type="entry name" value="UDP-Glycosyltransferase/glycogen phosphorylase"/>
    <property type="match status" value="1"/>
</dbReference>
<reference evidence="6 7" key="1">
    <citation type="journal article" date="2012" name="Stand. Genomic Sci.">
        <title>Genome sequence of the ocean sediment bacterium Saccharomonospora marina type strain (XMU15(T)).</title>
        <authorList>
            <person name="Klenk H.P."/>
            <person name="Lu M."/>
            <person name="Lucas S."/>
            <person name="Lapidus A."/>
            <person name="Copeland A."/>
            <person name="Pitluck S."/>
            <person name="Goodwin L.A."/>
            <person name="Han C."/>
            <person name="Tapia R."/>
            <person name="Brambilla E.M."/>
            <person name="Potter G."/>
            <person name="Land M."/>
            <person name="Ivanova N."/>
            <person name="Rohde M."/>
            <person name="Goker M."/>
            <person name="Detter J.C."/>
            <person name="Li W.J."/>
            <person name="Kyrpides N.C."/>
            <person name="Woyke T."/>
        </authorList>
    </citation>
    <scope>NUCLEOTIDE SEQUENCE [LARGE SCALE GENOMIC DNA]</scope>
    <source>
        <strain evidence="6 7">XMU15</strain>
    </source>
</reference>
<gene>
    <name evidence="6" type="ORF">SacmaDRAFT_4585</name>
</gene>
<dbReference type="Pfam" id="PF06722">
    <property type="entry name" value="EryCIII-like_C"/>
    <property type="match status" value="1"/>
</dbReference>
<dbReference type="InterPro" id="IPR002213">
    <property type="entry name" value="UDP_glucos_trans"/>
</dbReference>
<feature type="domain" description="Erythromycin biosynthesis protein CIII-like C-terminal" evidence="4">
    <location>
        <begin position="271"/>
        <end position="420"/>
    </location>
</feature>
<feature type="domain" description="Erythromycin biosynthesis protein CIII-like N-terminal" evidence="5">
    <location>
        <begin position="22"/>
        <end position="256"/>
    </location>
</feature>
<dbReference type="RefSeq" id="WP_009156146.1">
    <property type="nucleotide sequence ID" value="NZ_CM001439.1"/>
</dbReference>
<dbReference type="AlphaFoldDB" id="H5XBY1"/>
<dbReference type="GO" id="GO:0017000">
    <property type="term" value="P:antibiotic biosynthetic process"/>
    <property type="evidence" value="ECO:0007669"/>
    <property type="project" value="UniProtKB-ARBA"/>
</dbReference>
<dbReference type="InterPro" id="IPR048284">
    <property type="entry name" value="EryCIII-like_N"/>
</dbReference>
<evidence type="ECO:0000256" key="1">
    <source>
        <dbReference type="ARBA" id="ARBA00006962"/>
    </source>
</evidence>
<dbReference type="PANTHER" id="PTHR48050:SF13">
    <property type="entry name" value="STEROL 3-BETA-GLUCOSYLTRANSFERASE UGT80A2"/>
    <property type="match status" value="1"/>
</dbReference>
<proteinExistence type="inferred from homology"/>
<dbReference type="EMBL" id="CM001439">
    <property type="protein sequence ID" value="EHR52768.1"/>
    <property type="molecule type" value="Genomic_DNA"/>
</dbReference>
<dbReference type="FunFam" id="3.40.50.2000:FF:000072">
    <property type="entry name" value="Glycosyl transferase"/>
    <property type="match status" value="1"/>
</dbReference>
<dbReference type="InterPro" id="IPR010610">
    <property type="entry name" value="EryCIII-like_C"/>
</dbReference>
<organism evidence="6 7">
    <name type="scientific">Saccharomonospora marina XMU15</name>
    <dbReference type="NCBI Taxonomy" id="882083"/>
    <lineage>
        <taxon>Bacteria</taxon>
        <taxon>Bacillati</taxon>
        <taxon>Actinomycetota</taxon>
        <taxon>Actinomycetes</taxon>
        <taxon>Pseudonocardiales</taxon>
        <taxon>Pseudonocardiaceae</taxon>
        <taxon>Saccharomonospora</taxon>
    </lineage>
</organism>
<evidence type="ECO:0000256" key="2">
    <source>
        <dbReference type="ARBA" id="ARBA00022676"/>
    </source>
</evidence>
<keyword evidence="2" id="KW-0328">Glycosyltransferase</keyword>
<evidence type="ECO:0000313" key="6">
    <source>
        <dbReference type="EMBL" id="EHR52768.1"/>
    </source>
</evidence>